<dbReference type="PANTHER" id="PTHR42690">
    <property type="entry name" value="THREONINE SYNTHASE FAMILY MEMBER"/>
    <property type="match status" value="1"/>
</dbReference>
<dbReference type="Pfam" id="PF00291">
    <property type="entry name" value="PALP"/>
    <property type="match status" value="1"/>
</dbReference>
<dbReference type="AlphaFoldDB" id="A0A2M6Z3Z8"/>
<proteinExistence type="inferred from homology"/>
<dbReference type="Proteomes" id="UP000228777">
    <property type="component" value="Unassembled WGS sequence"/>
</dbReference>
<dbReference type="InterPro" id="IPR029144">
    <property type="entry name" value="Thr_synth_N"/>
</dbReference>
<dbReference type="PANTHER" id="PTHR42690:SF1">
    <property type="entry name" value="THREONINE SYNTHASE-LIKE 2"/>
    <property type="match status" value="1"/>
</dbReference>
<evidence type="ECO:0000259" key="8">
    <source>
        <dbReference type="Pfam" id="PF14821"/>
    </source>
</evidence>
<accession>A0A2M6Z3Z8</accession>
<dbReference type="InterPro" id="IPR004450">
    <property type="entry name" value="Thr_synthase-like"/>
</dbReference>
<feature type="modified residue" description="N6-(pyridoxal phosphate)lysine" evidence="6">
    <location>
        <position position="108"/>
    </location>
</feature>
<sequence>MIKYYSTNHNSEFVNFREALLQGQAPDKGLYLPDRIPKISLKTIVSMKTLSYPEIAFIVTNEFLRDEIPEDDLKKITKEAYDFDIPLENVIGKIYIMRLDQGPTASFKDFAARMMTRLIEYFIKKENKNLLISERSEESRFCERSEQVLILVATSGDTGSAVANAFYNLKNIKVVVLFPGKEVSERQRKQMTTLGKNITVLAVNGKFDDCQAMVKQAFADPELSYLNLSSANSINFGRLLPQIVYYFYAYSKLAKKGEEVIFSVPSGNFGNLMGGLIAKKMGLPVYKFIAAVNENDEFPKFLETKNYIPIKPSKVCPSSAMNVGHPSNLARLINLYGGQMDEKGKINKMPDVDLIKKDIFSVSISNDETIKTIKKVYDRYKVVLEPHGAVGWTALESFLLKEGKSFLSVCLETAHPAKFPEEIEEIIGLKIKSPKSLSGIENKKEDFKTIPADYQEFKTFLENKF</sequence>
<dbReference type="Gene3D" id="3.40.50.1100">
    <property type="match status" value="2"/>
</dbReference>
<dbReference type="InterPro" id="IPR051166">
    <property type="entry name" value="Threonine_Synthase"/>
</dbReference>
<name>A0A2M6Z3Z8_9BACT</name>
<evidence type="ECO:0000256" key="4">
    <source>
        <dbReference type="ARBA" id="ARBA00023239"/>
    </source>
</evidence>
<evidence type="ECO:0000256" key="2">
    <source>
        <dbReference type="ARBA" id="ARBA00005517"/>
    </source>
</evidence>
<dbReference type="InterPro" id="IPR036052">
    <property type="entry name" value="TrpB-like_PALP_sf"/>
</dbReference>
<dbReference type="Pfam" id="PF14821">
    <property type="entry name" value="Thr_synth_N"/>
    <property type="match status" value="1"/>
</dbReference>
<evidence type="ECO:0000313" key="10">
    <source>
        <dbReference type="Proteomes" id="UP000228777"/>
    </source>
</evidence>
<dbReference type="GO" id="GO:0004795">
    <property type="term" value="F:threonine synthase activity"/>
    <property type="evidence" value="ECO:0007669"/>
    <property type="project" value="UniProtKB-UniRule"/>
</dbReference>
<dbReference type="GO" id="GO:0009088">
    <property type="term" value="P:threonine biosynthetic process"/>
    <property type="evidence" value="ECO:0007669"/>
    <property type="project" value="UniProtKB-UniRule"/>
</dbReference>
<dbReference type="NCBIfam" id="TIGR00260">
    <property type="entry name" value="thrC"/>
    <property type="match status" value="1"/>
</dbReference>
<dbReference type="EMBL" id="PEWP01000018">
    <property type="protein sequence ID" value="PIU47047.1"/>
    <property type="molecule type" value="Genomic_DNA"/>
</dbReference>
<dbReference type="InterPro" id="IPR001926">
    <property type="entry name" value="TrpB-like_PALP"/>
</dbReference>
<dbReference type="EC" id="4.2.3.1" evidence="5"/>
<evidence type="ECO:0000256" key="1">
    <source>
        <dbReference type="ARBA" id="ARBA00001933"/>
    </source>
</evidence>
<evidence type="ECO:0000256" key="6">
    <source>
        <dbReference type="PIRSR" id="PIRSR604450-51"/>
    </source>
</evidence>
<keyword evidence="3 6" id="KW-0663">Pyridoxal phosphate</keyword>
<dbReference type="Gene3D" id="3.90.1380.10">
    <property type="entry name" value="Threonine synthase, N-terminal domain"/>
    <property type="match status" value="1"/>
</dbReference>
<reference evidence="10" key="1">
    <citation type="submission" date="2017-09" db="EMBL/GenBank/DDBJ databases">
        <title>Depth-based differentiation of microbial function through sediment-hosted aquifers and enrichment of novel symbionts in the deep terrestrial subsurface.</title>
        <authorList>
            <person name="Probst A.J."/>
            <person name="Ladd B."/>
            <person name="Jarett J.K."/>
            <person name="Geller-Mcgrath D.E."/>
            <person name="Sieber C.M.K."/>
            <person name="Emerson J.B."/>
            <person name="Anantharaman K."/>
            <person name="Thomas B.C."/>
            <person name="Malmstrom R."/>
            <person name="Stieglmeier M."/>
            <person name="Klingl A."/>
            <person name="Woyke T."/>
            <person name="Ryan C.M."/>
            <person name="Banfield J.F."/>
        </authorList>
    </citation>
    <scope>NUCLEOTIDE SEQUENCE [LARGE SCALE GENOMIC DNA]</scope>
</reference>
<evidence type="ECO:0000256" key="5">
    <source>
        <dbReference type="NCBIfam" id="TIGR00260"/>
    </source>
</evidence>
<evidence type="ECO:0000256" key="3">
    <source>
        <dbReference type="ARBA" id="ARBA00022898"/>
    </source>
</evidence>
<comment type="caution">
    <text evidence="9">The sequence shown here is derived from an EMBL/GenBank/DDBJ whole genome shotgun (WGS) entry which is preliminary data.</text>
</comment>
<comment type="similarity">
    <text evidence="2">Belongs to the threonine synthase family.</text>
</comment>
<keyword evidence="4" id="KW-0456">Lyase</keyword>
<dbReference type="SUPFAM" id="SSF53686">
    <property type="entry name" value="Tryptophan synthase beta subunit-like PLP-dependent enzymes"/>
    <property type="match status" value="1"/>
</dbReference>
<gene>
    <name evidence="9" type="ORF">COS93_01010</name>
</gene>
<evidence type="ECO:0000259" key="7">
    <source>
        <dbReference type="Pfam" id="PF00291"/>
    </source>
</evidence>
<comment type="cofactor">
    <cofactor evidence="1 6">
        <name>pyridoxal 5'-phosphate</name>
        <dbReference type="ChEBI" id="CHEBI:597326"/>
    </cofactor>
</comment>
<evidence type="ECO:0000313" key="9">
    <source>
        <dbReference type="EMBL" id="PIU47047.1"/>
    </source>
</evidence>
<protein>
    <recommendedName>
        <fullName evidence="5">Threonine synthase</fullName>
        <ecNumber evidence="5">4.2.3.1</ecNumber>
    </recommendedName>
</protein>
<feature type="domain" description="Tryptophan synthase beta chain-like PALP" evidence="7">
    <location>
        <begin position="92"/>
        <end position="397"/>
    </location>
</feature>
<feature type="domain" description="Threonine synthase N-terminal" evidence="8">
    <location>
        <begin position="3"/>
        <end position="81"/>
    </location>
</feature>
<organism evidence="9 10">
    <name type="scientific">bacterium (Candidatus Gribaldobacteria) CG07_land_8_20_14_0_80_33_18</name>
    <dbReference type="NCBI Taxonomy" id="2014272"/>
    <lineage>
        <taxon>Bacteria</taxon>
        <taxon>Candidatus Gribaldobacteria</taxon>
    </lineage>
</organism>
<dbReference type="InterPro" id="IPR037158">
    <property type="entry name" value="Thr_synth_N_sf"/>
</dbReference>